<reference evidence="3 4" key="1">
    <citation type="journal article" date="2015" name="G3 (Bethesda)">
        <title>Insights into Ongoing Evolution of the Hexachlorocyclohexane Catabolic Pathway from Comparative Genomics of Ten Sphingomonadaceae Strains.</title>
        <authorList>
            <person name="Pearce S.L."/>
            <person name="Oakeshott J.G."/>
            <person name="Pandey G."/>
        </authorList>
    </citation>
    <scope>NUCLEOTIDE SEQUENCE [LARGE SCALE GENOMIC DNA]</scope>
    <source>
        <strain evidence="3 4">LL02</strain>
    </source>
</reference>
<gene>
    <name evidence="3" type="ORF">V474_17005</name>
</gene>
<keyword evidence="4" id="KW-1185">Reference proteome</keyword>
<dbReference type="SUPFAM" id="SSF50037">
    <property type="entry name" value="C-terminal domain of transcriptional repressors"/>
    <property type="match status" value="1"/>
</dbReference>
<dbReference type="RefSeq" id="WP_059151529.1">
    <property type="nucleotide sequence ID" value="NZ_KQ130454.1"/>
</dbReference>
<dbReference type="Proteomes" id="UP000052268">
    <property type="component" value="Unassembled WGS sequence"/>
</dbReference>
<dbReference type="InterPro" id="IPR007167">
    <property type="entry name" value="Fe-transptr_FeoA-like"/>
</dbReference>
<sequence>MTLDLLPIGQGARIVAVDWSALVQEEARRLRALGLEEGARISIAHRGILGGRDPIAITVGRMTVAVRRAHAAAMEVEVLESTGK</sequence>
<dbReference type="Pfam" id="PF04023">
    <property type="entry name" value="FeoA"/>
    <property type="match status" value="1"/>
</dbReference>
<dbReference type="OrthoDB" id="7173531at2"/>
<dbReference type="PANTHER" id="PTHR42954:SF2">
    <property type="entry name" value="FE(2+) TRANSPORT PROTEIN A"/>
    <property type="match status" value="1"/>
</dbReference>
<dbReference type="InterPro" id="IPR038157">
    <property type="entry name" value="FeoA_core_dom"/>
</dbReference>
<feature type="domain" description="Ferrous iron transporter FeoA-like" evidence="2">
    <location>
        <begin position="1"/>
        <end position="78"/>
    </location>
</feature>
<evidence type="ECO:0000313" key="4">
    <source>
        <dbReference type="Proteomes" id="UP000052268"/>
    </source>
</evidence>
<dbReference type="AlphaFoldDB" id="A0A0J8AJ65"/>
<evidence type="ECO:0000256" key="1">
    <source>
        <dbReference type="ARBA" id="ARBA00023004"/>
    </source>
</evidence>
<proteinExistence type="predicted"/>
<comment type="caution">
    <text evidence="3">The sequence shown here is derived from an EMBL/GenBank/DDBJ whole genome shotgun (WGS) entry which is preliminary data.</text>
</comment>
<evidence type="ECO:0000313" key="3">
    <source>
        <dbReference type="EMBL" id="KMS54770.1"/>
    </source>
</evidence>
<dbReference type="InterPro" id="IPR052713">
    <property type="entry name" value="FeoA"/>
</dbReference>
<dbReference type="GO" id="GO:0046914">
    <property type="term" value="F:transition metal ion binding"/>
    <property type="evidence" value="ECO:0007669"/>
    <property type="project" value="InterPro"/>
</dbReference>
<organism evidence="3 4">
    <name type="scientific">Novosphingobium barchaimii LL02</name>
    <dbReference type="NCBI Taxonomy" id="1114963"/>
    <lineage>
        <taxon>Bacteria</taxon>
        <taxon>Pseudomonadati</taxon>
        <taxon>Pseudomonadota</taxon>
        <taxon>Alphaproteobacteria</taxon>
        <taxon>Sphingomonadales</taxon>
        <taxon>Sphingomonadaceae</taxon>
        <taxon>Novosphingobium</taxon>
    </lineage>
</organism>
<evidence type="ECO:0000259" key="2">
    <source>
        <dbReference type="SMART" id="SM00899"/>
    </source>
</evidence>
<dbReference type="SMART" id="SM00899">
    <property type="entry name" value="FeoA"/>
    <property type="match status" value="1"/>
</dbReference>
<dbReference type="Gene3D" id="2.30.30.90">
    <property type="match status" value="1"/>
</dbReference>
<dbReference type="PATRIC" id="fig|1114963.3.peg.2231"/>
<dbReference type="PANTHER" id="PTHR42954">
    <property type="entry name" value="FE(2+) TRANSPORT PROTEIN A"/>
    <property type="match status" value="1"/>
</dbReference>
<accession>A0A0J8AJ65</accession>
<dbReference type="EMBL" id="JACU01000005">
    <property type="protein sequence ID" value="KMS54770.1"/>
    <property type="molecule type" value="Genomic_DNA"/>
</dbReference>
<dbReference type="InterPro" id="IPR008988">
    <property type="entry name" value="Transcriptional_repressor_C"/>
</dbReference>
<keyword evidence="1" id="KW-0408">Iron</keyword>
<name>A0A0J8AJ65_9SPHN</name>
<protein>
    <submittedName>
        <fullName evidence="3">Iron transporter</fullName>
    </submittedName>
</protein>